<protein>
    <recommendedName>
        <fullName evidence="4">Tripartite motif-containing protein 2</fullName>
    </recommendedName>
</protein>
<reference evidence="2" key="2">
    <citation type="submission" date="2020-11" db="EMBL/GenBank/DDBJ databases">
        <authorList>
            <person name="McCartney M.A."/>
            <person name="Auch B."/>
            <person name="Kono T."/>
            <person name="Mallez S."/>
            <person name="Becker A."/>
            <person name="Gohl D.M."/>
            <person name="Silverstein K.A.T."/>
            <person name="Koren S."/>
            <person name="Bechman K.B."/>
            <person name="Herman A."/>
            <person name="Abrahante J.E."/>
            <person name="Garbe J."/>
        </authorList>
    </citation>
    <scope>NUCLEOTIDE SEQUENCE</scope>
    <source>
        <strain evidence="2">Duluth1</strain>
        <tissue evidence="2">Whole animal</tissue>
    </source>
</reference>
<dbReference type="Proteomes" id="UP000828390">
    <property type="component" value="Unassembled WGS sequence"/>
</dbReference>
<evidence type="ECO:0008006" key="4">
    <source>
        <dbReference type="Google" id="ProtNLM"/>
    </source>
</evidence>
<feature type="compositionally biased region" description="Polar residues" evidence="1">
    <location>
        <begin position="113"/>
        <end position="124"/>
    </location>
</feature>
<dbReference type="SUPFAM" id="SSF63829">
    <property type="entry name" value="Calcium-dependent phosphotriesterase"/>
    <property type="match status" value="1"/>
</dbReference>
<name>A0A9D4C9M3_DREPO</name>
<keyword evidence="3" id="KW-1185">Reference proteome</keyword>
<feature type="compositionally biased region" description="Low complexity" evidence="1">
    <location>
        <begin position="136"/>
        <end position="146"/>
    </location>
</feature>
<dbReference type="InterPro" id="IPR011042">
    <property type="entry name" value="6-blade_b-propeller_TolB-like"/>
</dbReference>
<dbReference type="EMBL" id="JAIWYP010000013">
    <property type="protein sequence ID" value="KAH3720083.1"/>
    <property type="molecule type" value="Genomic_DNA"/>
</dbReference>
<organism evidence="2 3">
    <name type="scientific">Dreissena polymorpha</name>
    <name type="common">Zebra mussel</name>
    <name type="synonym">Mytilus polymorpha</name>
    <dbReference type="NCBI Taxonomy" id="45954"/>
    <lineage>
        <taxon>Eukaryota</taxon>
        <taxon>Metazoa</taxon>
        <taxon>Spiralia</taxon>
        <taxon>Lophotrochozoa</taxon>
        <taxon>Mollusca</taxon>
        <taxon>Bivalvia</taxon>
        <taxon>Autobranchia</taxon>
        <taxon>Heteroconchia</taxon>
        <taxon>Euheterodonta</taxon>
        <taxon>Imparidentia</taxon>
        <taxon>Neoheterodontei</taxon>
        <taxon>Myida</taxon>
        <taxon>Dreissenoidea</taxon>
        <taxon>Dreissenidae</taxon>
        <taxon>Dreissena</taxon>
    </lineage>
</organism>
<dbReference type="AlphaFoldDB" id="A0A9D4C9M3"/>
<gene>
    <name evidence="2" type="ORF">DPMN_062976</name>
</gene>
<evidence type="ECO:0000256" key="1">
    <source>
        <dbReference type="SAM" id="MobiDB-lite"/>
    </source>
</evidence>
<evidence type="ECO:0000313" key="3">
    <source>
        <dbReference type="Proteomes" id="UP000828390"/>
    </source>
</evidence>
<proteinExistence type="predicted"/>
<comment type="caution">
    <text evidence="2">The sequence shown here is derived from an EMBL/GenBank/DDBJ whole genome shotgun (WGS) entry which is preliminary data.</text>
</comment>
<evidence type="ECO:0000313" key="2">
    <source>
        <dbReference type="EMBL" id="KAH3720083.1"/>
    </source>
</evidence>
<reference evidence="2" key="1">
    <citation type="journal article" date="2019" name="bioRxiv">
        <title>The Genome of the Zebra Mussel, Dreissena polymorpha: A Resource for Invasive Species Research.</title>
        <authorList>
            <person name="McCartney M.A."/>
            <person name="Auch B."/>
            <person name="Kono T."/>
            <person name="Mallez S."/>
            <person name="Zhang Y."/>
            <person name="Obille A."/>
            <person name="Becker A."/>
            <person name="Abrahante J.E."/>
            <person name="Garbe J."/>
            <person name="Badalamenti J.P."/>
            <person name="Herman A."/>
            <person name="Mangelson H."/>
            <person name="Liachko I."/>
            <person name="Sullivan S."/>
            <person name="Sone E.D."/>
            <person name="Koren S."/>
            <person name="Silverstein K.A.T."/>
            <person name="Beckman K.B."/>
            <person name="Gohl D.M."/>
        </authorList>
    </citation>
    <scope>NUCLEOTIDE SEQUENCE</scope>
    <source>
        <strain evidence="2">Duluth1</strain>
        <tissue evidence="2">Whole animal</tissue>
    </source>
</reference>
<feature type="compositionally biased region" description="Polar residues" evidence="1">
    <location>
        <begin position="148"/>
        <end position="167"/>
    </location>
</feature>
<accession>A0A9D4C9M3</accession>
<sequence length="339" mass="38198">MRTSIQTDIENCTESITNITCHHEDFLKIKDKSEALSFIKYRKCIDQSLKVESVLQEMTTKTEMTLTFKPDTTIQQTLSTLSGLGQILRTVEQSHPAKRTTQNTDSKPKETSQSDPGHQTTSGFKVNKSHPESRTSRSSSPGNRTSDLTKSGQVFDPVSSSSHQPVQGYQPGAVNRSDQIIKVKSSNKYSVKIQGDTKTCRISGFCETASGELLIADWYNNKVKLMDQNYKVVSHCDLPGNPWSMCSIDSSLVAISIQHEKGVQFIRVTNGQLIEDRILKLQHECCGIAHQHGNLYITDDYALYLYTLDGRLVREMYKDTSYQWGGNNYSYHYSNVQNL</sequence>
<dbReference type="Gene3D" id="2.120.10.30">
    <property type="entry name" value="TolB, C-terminal domain"/>
    <property type="match status" value="1"/>
</dbReference>
<feature type="region of interest" description="Disordered" evidence="1">
    <location>
        <begin position="91"/>
        <end position="177"/>
    </location>
</feature>